<dbReference type="OrthoDB" id="9805215at2"/>
<dbReference type="GO" id="GO:0046872">
    <property type="term" value="F:metal ion binding"/>
    <property type="evidence" value="ECO:0007669"/>
    <property type="project" value="UniProtKB-KW"/>
</dbReference>
<proteinExistence type="predicted"/>
<protein>
    <submittedName>
        <fullName evidence="10">MiaB-like tRNA modifying enzyme</fullName>
    </submittedName>
</protein>
<dbReference type="InterPro" id="IPR007197">
    <property type="entry name" value="rSAM"/>
</dbReference>
<name>E1R5M8_SEDSS</name>
<dbReference type="InterPro" id="IPR058240">
    <property type="entry name" value="rSAM_sf"/>
</dbReference>
<evidence type="ECO:0000259" key="8">
    <source>
        <dbReference type="PROSITE" id="PS51449"/>
    </source>
</evidence>
<evidence type="ECO:0000256" key="1">
    <source>
        <dbReference type="ARBA" id="ARBA00001966"/>
    </source>
</evidence>
<keyword evidence="11" id="KW-1185">Reference proteome</keyword>
<dbReference type="InterPro" id="IPR006467">
    <property type="entry name" value="MiaB-like_bact"/>
</dbReference>
<dbReference type="GO" id="GO:0051539">
    <property type="term" value="F:4 iron, 4 sulfur cluster binding"/>
    <property type="evidence" value="ECO:0007669"/>
    <property type="project" value="UniProtKB-KW"/>
</dbReference>
<organism evidence="10 11">
    <name type="scientific">Sediminispirochaeta smaragdinae (strain DSM 11293 / JCM 15392 / SEBR 4228)</name>
    <name type="common">Spirochaeta smaragdinae</name>
    <dbReference type="NCBI Taxonomy" id="573413"/>
    <lineage>
        <taxon>Bacteria</taxon>
        <taxon>Pseudomonadati</taxon>
        <taxon>Spirochaetota</taxon>
        <taxon>Spirochaetia</taxon>
        <taxon>Spirochaetales</taxon>
        <taxon>Spirochaetaceae</taxon>
        <taxon>Sediminispirochaeta</taxon>
    </lineage>
</organism>
<feature type="domain" description="Radical SAM core" evidence="9">
    <location>
        <begin position="157"/>
        <end position="383"/>
    </location>
</feature>
<evidence type="ECO:0000313" key="11">
    <source>
        <dbReference type="Proteomes" id="UP000002318"/>
    </source>
</evidence>
<keyword evidence="4" id="KW-0949">S-adenosyl-L-methionine</keyword>
<evidence type="ECO:0000256" key="5">
    <source>
        <dbReference type="ARBA" id="ARBA00022723"/>
    </source>
</evidence>
<dbReference type="STRING" id="573413.Spirs_1516"/>
<dbReference type="InterPro" id="IPR006638">
    <property type="entry name" value="Elp3/MiaA/NifB-like_rSAM"/>
</dbReference>
<dbReference type="GO" id="GO:0035598">
    <property type="term" value="F:tRNA (N(6)-L-threonylcarbamoyladenosine(37)-C(2))-methylthiotransferase activity"/>
    <property type="evidence" value="ECO:0007669"/>
    <property type="project" value="TreeGrafter"/>
</dbReference>
<keyword evidence="6" id="KW-0408">Iron</keyword>
<sequence>MRVSFFTLGCKLNQSESEALATAFGRRGFSLVPPSAKGKAEVFVVNSCTVTSKAEQKARRMIRSFARNNPLSVVLVTGCYAQMDPDQVAALGENVVVLPLSAKASILDLPEFLESAAGGYTLLDAVQSFAREKSAAAFAGDPSASDRFRFEISGAEKSGRSRGFLKIQDGCDNACTYCRVRLARGPSVSLASSEVLRRAAALADEGFGEIVLTGVNLTAWQEGDLRFADLLALMTSDSRAYRIRLSSTEPDAIDEKLASAASSPRVRPHFHLPVQSGSDTVLASVGRHYTADDVLRAVALLRKAKEDPFLAADIIVGLPGESDADFEATLSLVERCGFAHIHAFPFSPRPGTPLYTARGRVPERIAAERMVEIGRLSSQLHASFVARRAGSQEEAVIERLPENGQALVLTDRYLHLPCDAIPPSEKRGDLCRVLLDYEPDSESLRATFIQEIK</sequence>
<reference evidence="10 11" key="1">
    <citation type="journal article" date="2010" name="Stand. Genomic Sci.">
        <title>Complete genome sequence of Spirochaeta smaragdinae type strain (SEBR 4228).</title>
        <authorList>
            <person name="Mavromatis K."/>
            <person name="Yasawong M."/>
            <person name="Chertkov O."/>
            <person name="Lapidus A."/>
            <person name="Lucas S."/>
            <person name="Nolan M."/>
            <person name="Del Rio T.G."/>
            <person name="Tice H."/>
            <person name="Cheng J.F."/>
            <person name="Pitluck S."/>
            <person name="Liolios K."/>
            <person name="Ivanova N."/>
            <person name="Tapia R."/>
            <person name="Han C."/>
            <person name="Bruce D."/>
            <person name="Goodwin L."/>
            <person name="Pati A."/>
            <person name="Chen A."/>
            <person name="Palaniappan K."/>
            <person name="Land M."/>
            <person name="Hauser L."/>
            <person name="Chang Y.J."/>
            <person name="Jeffries C.D."/>
            <person name="Detter J.C."/>
            <person name="Rohde M."/>
            <person name="Brambilla E."/>
            <person name="Spring S."/>
            <person name="Goker M."/>
            <person name="Sikorski J."/>
            <person name="Woyke T."/>
            <person name="Bristow J."/>
            <person name="Eisen J.A."/>
            <person name="Markowitz V."/>
            <person name="Hugenholtz P."/>
            <person name="Klenk H.P."/>
            <person name="Kyrpides N.C."/>
        </authorList>
    </citation>
    <scope>NUCLEOTIDE SEQUENCE [LARGE SCALE GENOMIC DNA]</scope>
    <source>
        <strain evidence="11">DSM 11293 / JCM 15392 / SEBR 4228</strain>
    </source>
</reference>
<dbReference type="InterPro" id="IPR038135">
    <property type="entry name" value="Methylthiotransferase_N_sf"/>
</dbReference>
<dbReference type="InterPro" id="IPR013848">
    <property type="entry name" value="Methylthiotransferase_N"/>
</dbReference>
<evidence type="ECO:0000256" key="6">
    <source>
        <dbReference type="ARBA" id="ARBA00023004"/>
    </source>
</evidence>
<dbReference type="InterPro" id="IPR005839">
    <property type="entry name" value="Methylthiotransferase"/>
</dbReference>
<dbReference type="AlphaFoldDB" id="E1R5M8"/>
<dbReference type="Pfam" id="PF00919">
    <property type="entry name" value="UPF0004"/>
    <property type="match status" value="1"/>
</dbReference>
<comment type="cofactor">
    <cofactor evidence="1">
        <name>[4Fe-4S] cluster</name>
        <dbReference type="ChEBI" id="CHEBI:49883"/>
    </cofactor>
</comment>
<dbReference type="InterPro" id="IPR023404">
    <property type="entry name" value="rSAM_horseshoe"/>
</dbReference>
<keyword evidence="7" id="KW-0411">Iron-sulfur</keyword>
<dbReference type="PROSITE" id="PS01278">
    <property type="entry name" value="MTTASE_RADICAL"/>
    <property type="match status" value="1"/>
</dbReference>
<dbReference type="Pfam" id="PF04055">
    <property type="entry name" value="Radical_SAM"/>
    <property type="match status" value="1"/>
</dbReference>
<evidence type="ECO:0000256" key="3">
    <source>
        <dbReference type="ARBA" id="ARBA00022679"/>
    </source>
</evidence>
<evidence type="ECO:0000256" key="4">
    <source>
        <dbReference type="ARBA" id="ARBA00022691"/>
    </source>
</evidence>
<dbReference type="RefSeq" id="WP_013254107.1">
    <property type="nucleotide sequence ID" value="NC_014364.1"/>
</dbReference>
<evidence type="ECO:0000256" key="7">
    <source>
        <dbReference type="ARBA" id="ARBA00023014"/>
    </source>
</evidence>
<dbReference type="Gene3D" id="3.80.30.20">
    <property type="entry name" value="tm_1862 like domain"/>
    <property type="match status" value="1"/>
</dbReference>
<evidence type="ECO:0000259" key="9">
    <source>
        <dbReference type="PROSITE" id="PS51918"/>
    </source>
</evidence>
<keyword evidence="5" id="KW-0479">Metal-binding</keyword>
<evidence type="ECO:0000313" key="10">
    <source>
        <dbReference type="EMBL" id="ADK80643.1"/>
    </source>
</evidence>
<dbReference type="eggNOG" id="COG0621">
    <property type="taxonomic scope" value="Bacteria"/>
</dbReference>
<dbReference type="EMBL" id="CP002116">
    <property type="protein sequence ID" value="ADK80643.1"/>
    <property type="molecule type" value="Genomic_DNA"/>
</dbReference>
<dbReference type="Proteomes" id="UP000002318">
    <property type="component" value="Chromosome"/>
</dbReference>
<dbReference type="SMART" id="SM00729">
    <property type="entry name" value="Elp3"/>
    <property type="match status" value="1"/>
</dbReference>
<dbReference type="PANTHER" id="PTHR11918:SF45">
    <property type="entry name" value="THREONYLCARBAMOYLADENOSINE TRNA METHYLTHIOTRANSFERASE"/>
    <property type="match status" value="1"/>
</dbReference>
<dbReference type="PROSITE" id="PS51918">
    <property type="entry name" value="RADICAL_SAM"/>
    <property type="match status" value="1"/>
</dbReference>
<dbReference type="Gene3D" id="3.40.50.12160">
    <property type="entry name" value="Methylthiotransferase, N-terminal domain"/>
    <property type="match status" value="1"/>
</dbReference>
<dbReference type="InterPro" id="IPR020612">
    <property type="entry name" value="Methylthiotransferase_CS"/>
</dbReference>
<feature type="domain" description="MTTase N-terminal" evidence="8">
    <location>
        <begin position="1"/>
        <end position="118"/>
    </location>
</feature>
<keyword evidence="2" id="KW-0004">4Fe-4S</keyword>
<dbReference type="PANTHER" id="PTHR11918">
    <property type="entry name" value="RADICAL SAM PROTEINS"/>
    <property type="match status" value="1"/>
</dbReference>
<dbReference type="NCBIfam" id="TIGR00089">
    <property type="entry name" value="MiaB/RimO family radical SAM methylthiotransferase"/>
    <property type="match status" value="1"/>
</dbReference>
<keyword evidence="3" id="KW-0808">Transferase</keyword>
<evidence type="ECO:0000256" key="2">
    <source>
        <dbReference type="ARBA" id="ARBA00022485"/>
    </source>
</evidence>
<dbReference type="SUPFAM" id="SSF102114">
    <property type="entry name" value="Radical SAM enzymes"/>
    <property type="match status" value="1"/>
</dbReference>
<dbReference type="PROSITE" id="PS51449">
    <property type="entry name" value="MTTASE_N"/>
    <property type="match status" value="1"/>
</dbReference>
<dbReference type="KEGG" id="ssm:Spirs_1516"/>
<dbReference type="CDD" id="cd01335">
    <property type="entry name" value="Radical_SAM"/>
    <property type="match status" value="1"/>
</dbReference>
<dbReference type="NCBIfam" id="TIGR01579">
    <property type="entry name" value="MiaB-like-C"/>
    <property type="match status" value="1"/>
</dbReference>
<dbReference type="SFLD" id="SFLDG01082">
    <property type="entry name" value="B12-binding_domain_containing"/>
    <property type="match status" value="1"/>
</dbReference>
<accession>E1R5M8</accession>
<dbReference type="HOGENOM" id="CLU_018697_1_0_12"/>
<gene>
    <name evidence="10" type="ordered locus">Spirs_1516</name>
</gene>
<dbReference type="SFLD" id="SFLDS00029">
    <property type="entry name" value="Radical_SAM"/>
    <property type="match status" value="1"/>
</dbReference>